<gene>
    <name evidence="2" type="ORF">CLUP02_03595</name>
</gene>
<reference evidence="2" key="1">
    <citation type="journal article" date="2021" name="Mol. Plant Microbe Interact.">
        <title>Complete Genome Sequence of the Plant-Pathogenic Fungus Colletotrichum lupini.</title>
        <authorList>
            <person name="Baroncelli R."/>
            <person name="Pensec F."/>
            <person name="Da Lio D."/>
            <person name="Boufleur T."/>
            <person name="Vicente I."/>
            <person name="Sarrocco S."/>
            <person name="Picot A."/>
            <person name="Baraldi E."/>
            <person name="Sukno S."/>
            <person name="Thon M."/>
            <person name="Le Floch G."/>
        </authorList>
    </citation>
    <scope>NUCLEOTIDE SEQUENCE</scope>
    <source>
        <strain evidence="2">IMI 504893</strain>
    </source>
</reference>
<keyword evidence="1" id="KW-0472">Membrane</keyword>
<protein>
    <submittedName>
        <fullName evidence="2">Glucose N-acetyltransferase</fullName>
    </submittedName>
</protein>
<feature type="transmembrane region" description="Helical" evidence="1">
    <location>
        <begin position="40"/>
        <end position="60"/>
    </location>
</feature>
<keyword evidence="3" id="KW-1185">Reference proteome</keyword>
<accession>A0A9Q8SIS6</accession>
<keyword evidence="1" id="KW-0812">Transmembrane</keyword>
<dbReference type="GeneID" id="73337625"/>
<dbReference type="Proteomes" id="UP000830671">
    <property type="component" value="Chromosome 2"/>
</dbReference>
<keyword evidence="1" id="KW-1133">Transmembrane helix</keyword>
<dbReference type="AlphaFoldDB" id="A0A9Q8SIS6"/>
<feature type="transmembrane region" description="Helical" evidence="1">
    <location>
        <begin position="101"/>
        <end position="118"/>
    </location>
</feature>
<dbReference type="PANTHER" id="PTHR11183">
    <property type="entry name" value="GLYCOGENIN SUBFAMILY MEMBER"/>
    <property type="match status" value="1"/>
</dbReference>
<organism evidence="2 3">
    <name type="scientific">Colletotrichum lupini</name>
    <dbReference type="NCBI Taxonomy" id="145971"/>
    <lineage>
        <taxon>Eukaryota</taxon>
        <taxon>Fungi</taxon>
        <taxon>Dikarya</taxon>
        <taxon>Ascomycota</taxon>
        <taxon>Pezizomycotina</taxon>
        <taxon>Sordariomycetes</taxon>
        <taxon>Hypocreomycetidae</taxon>
        <taxon>Glomerellales</taxon>
        <taxon>Glomerellaceae</taxon>
        <taxon>Colletotrichum</taxon>
        <taxon>Colletotrichum acutatum species complex</taxon>
    </lineage>
</organism>
<dbReference type="SUPFAM" id="SSF53448">
    <property type="entry name" value="Nucleotide-diphospho-sugar transferases"/>
    <property type="match status" value="1"/>
</dbReference>
<dbReference type="InterPro" id="IPR029044">
    <property type="entry name" value="Nucleotide-diphossugar_trans"/>
</dbReference>
<evidence type="ECO:0000313" key="2">
    <source>
        <dbReference type="EMBL" id="UQC78121.1"/>
    </source>
</evidence>
<name>A0A9Q8SIS6_9PEZI</name>
<evidence type="ECO:0000256" key="1">
    <source>
        <dbReference type="SAM" id="Phobius"/>
    </source>
</evidence>
<dbReference type="KEGG" id="clup:CLUP02_03595"/>
<dbReference type="InterPro" id="IPR050587">
    <property type="entry name" value="GNT1/Glycosyltrans_8"/>
</dbReference>
<dbReference type="Gene3D" id="3.90.550.10">
    <property type="entry name" value="Spore Coat Polysaccharide Biosynthesis Protein SpsA, Chain A"/>
    <property type="match status" value="1"/>
</dbReference>
<sequence length="447" mass="51179">MGRLGGWVNPDHPALDVGSEHGAEHEAAVHLQGLGAVNSAWFAFTDYCFCGLVLVLIMPLQWLRGRFAYTPLQTDDAAFSGSLPWKGRPSPTIFTLRQLKLAAFTILGLLLLSGVGVYNRDQIEAIRAAYSTSQHDESPDVESVDWSRFAYVQYVTNKDYLCNSVMFFERLQHLESKADRVLMYPSVMLADPHEKEHEDSSDDAKLLILAREKYNVKLDPISVQHRTGSDPTWADSFTKLLAFNQTKYDRVLSIDSDSTLLQHMDELFSLPPTPVAMPRAYWLHPDKHILSSQVILIQPSQVEFTRIKSKINNAGRNDYDMELVNELYQDSAMVLPHRRYDLLTGEFSKDSHQWYLGSDEEAWDPVAVYNEAKLLHFSDWPLPKPWLDAPENLVREREPKCVAMMDGLGSCAARDIWRGIYEEFRERRKRVCDTSPPETLENGRRRR</sequence>
<proteinExistence type="predicted"/>
<dbReference type="EMBL" id="CP019474">
    <property type="protein sequence ID" value="UQC78121.1"/>
    <property type="molecule type" value="Genomic_DNA"/>
</dbReference>
<dbReference type="RefSeq" id="XP_049139758.1">
    <property type="nucleotide sequence ID" value="XM_049282615.1"/>
</dbReference>
<evidence type="ECO:0000313" key="3">
    <source>
        <dbReference type="Proteomes" id="UP000830671"/>
    </source>
</evidence>